<keyword evidence="2" id="KW-1185">Reference proteome</keyword>
<gene>
    <name evidence="1" type="ORF">ATZ99_16620</name>
</gene>
<dbReference type="STRING" id="520767.ATZ99_16620"/>
<organism evidence="1 2">
    <name type="scientific">Thermovenabulum gondwanense</name>
    <dbReference type="NCBI Taxonomy" id="520767"/>
    <lineage>
        <taxon>Bacteria</taxon>
        <taxon>Bacillati</taxon>
        <taxon>Bacillota</taxon>
        <taxon>Clostridia</taxon>
        <taxon>Thermosediminibacterales</taxon>
        <taxon>Thermosediminibacteraceae</taxon>
        <taxon>Thermovenabulum</taxon>
    </lineage>
</organism>
<dbReference type="EMBL" id="LOHZ01000036">
    <property type="protein sequence ID" value="KYO65220.1"/>
    <property type="molecule type" value="Genomic_DNA"/>
</dbReference>
<dbReference type="AlphaFoldDB" id="A0A162MC22"/>
<dbReference type="Proteomes" id="UP000075737">
    <property type="component" value="Unassembled WGS sequence"/>
</dbReference>
<evidence type="ECO:0000313" key="2">
    <source>
        <dbReference type="Proteomes" id="UP000075737"/>
    </source>
</evidence>
<dbReference type="PATRIC" id="fig|520767.4.peg.1781"/>
<dbReference type="OrthoDB" id="9797779at2"/>
<proteinExistence type="predicted"/>
<protein>
    <submittedName>
        <fullName evidence="1">Uncharacterized protein</fullName>
    </submittedName>
</protein>
<dbReference type="PANTHER" id="PTHR30087">
    <property type="entry name" value="INNER MEMBRANE PROTEIN"/>
    <property type="match status" value="1"/>
</dbReference>
<accession>A0A162MC22</accession>
<dbReference type="RefSeq" id="WP_068748786.1">
    <property type="nucleotide sequence ID" value="NZ_LOHZ01000036.1"/>
</dbReference>
<dbReference type="InterPro" id="IPR007553">
    <property type="entry name" value="2-thiour_desulf"/>
</dbReference>
<name>A0A162MC22_9FIRM</name>
<dbReference type="PANTHER" id="PTHR30087:SF1">
    <property type="entry name" value="HYPOTHETICAL CYTOSOLIC PROTEIN"/>
    <property type="match status" value="1"/>
</dbReference>
<evidence type="ECO:0000313" key="1">
    <source>
        <dbReference type="EMBL" id="KYO65220.1"/>
    </source>
</evidence>
<sequence length="156" mass="16799">MIIISSCLIGLNSKYNGENNYDKNFLDILKEEIIIPFCPEQAGGLPTPRSPAEISGGDGFDVLKGIARVVTKDGVDVTENYIKGAYEALKLAKIYGITKAILKSKSPSCGCGEIYDGSFKNKIKDGTGVTAALFLENGIQVISSEEFLKGKNKTKK</sequence>
<comment type="caution">
    <text evidence="1">The sequence shown here is derived from an EMBL/GenBank/DDBJ whole genome shotgun (WGS) entry which is preliminary data.</text>
</comment>
<reference evidence="1 2" key="1">
    <citation type="submission" date="2015-12" db="EMBL/GenBank/DDBJ databases">
        <title>Draft genome of Thermovenabulum gondwanense isolated from a red thermophilic microbial mat colonisisng an outflow channel of a bore well.</title>
        <authorList>
            <person name="Patel B.K."/>
        </authorList>
    </citation>
    <scope>NUCLEOTIDE SEQUENCE [LARGE SCALE GENOMIC DNA]</scope>
    <source>
        <strain evidence="1 2">R270</strain>
    </source>
</reference>
<dbReference type="Pfam" id="PF04463">
    <property type="entry name" value="2-thiour_desulf"/>
    <property type="match status" value="1"/>
</dbReference>